<evidence type="ECO:0000313" key="10">
    <source>
        <dbReference type="Proteomes" id="UP000053660"/>
    </source>
</evidence>
<organism evidence="9 10">
    <name type="scientific">Oesophagostomum dentatum</name>
    <name type="common">Nodular worm</name>
    <dbReference type="NCBI Taxonomy" id="61180"/>
    <lineage>
        <taxon>Eukaryota</taxon>
        <taxon>Metazoa</taxon>
        <taxon>Ecdysozoa</taxon>
        <taxon>Nematoda</taxon>
        <taxon>Chromadorea</taxon>
        <taxon>Rhabditida</taxon>
        <taxon>Rhabditina</taxon>
        <taxon>Rhabditomorpha</taxon>
        <taxon>Strongyloidea</taxon>
        <taxon>Strongylidae</taxon>
        <taxon>Oesophagostomum</taxon>
    </lineage>
</organism>
<dbReference type="Pfam" id="PF03943">
    <property type="entry name" value="TAP_C"/>
    <property type="match status" value="1"/>
</dbReference>
<dbReference type="PANTHER" id="PTHR10662">
    <property type="entry name" value="NUCLEAR RNA EXPORT FACTOR"/>
    <property type="match status" value="1"/>
</dbReference>
<gene>
    <name evidence="9" type="ORF">OESDEN_06190</name>
</gene>
<dbReference type="GO" id="GO:0016973">
    <property type="term" value="P:poly(A)+ mRNA export from nucleus"/>
    <property type="evidence" value="ECO:0007669"/>
    <property type="project" value="TreeGrafter"/>
</dbReference>
<dbReference type="GO" id="GO:0003723">
    <property type="term" value="F:RNA binding"/>
    <property type="evidence" value="ECO:0007669"/>
    <property type="project" value="TreeGrafter"/>
</dbReference>
<keyword evidence="5" id="KW-0677">Repeat</keyword>
<reference evidence="9 10" key="1">
    <citation type="submission" date="2014-03" db="EMBL/GenBank/DDBJ databases">
        <title>Draft genome of the hookworm Oesophagostomum dentatum.</title>
        <authorList>
            <person name="Mitreva M."/>
        </authorList>
    </citation>
    <scope>NUCLEOTIDE SEQUENCE [LARGE SCALE GENOMIC DNA]</scope>
    <source>
        <strain evidence="9 10">OD-Hann</strain>
    </source>
</reference>
<evidence type="ECO:0000256" key="1">
    <source>
        <dbReference type="ARBA" id="ARBA00004123"/>
    </source>
</evidence>
<dbReference type="PANTHER" id="PTHR10662:SF22">
    <property type="entry name" value="NUCLEAR RNA EXPORT FACTOR 1"/>
    <property type="match status" value="1"/>
</dbReference>
<evidence type="ECO:0000256" key="4">
    <source>
        <dbReference type="ARBA" id="ARBA00022614"/>
    </source>
</evidence>
<dbReference type="GO" id="GO:0005634">
    <property type="term" value="C:nucleus"/>
    <property type="evidence" value="ECO:0007669"/>
    <property type="project" value="UniProtKB-SubCell"/>
</dbReference>
<name>A0A0B1TDH1_OESDE</name>
<accession>A0A0B1TDH1</accession>
<keyword evidence="7" id="KW-0539">Nucleus</keyword>
<evidence type="ECO:0000256" key="2">
    <source>
        <dbReference type="ARBA" id="ARBA00009285"/>
    </source>
</evidence>
<evidence type="ECO:0000256" key="5">
    <source>
        <dbReference type="ARBA" id="ARBA00022737"/>
    </source>
</evidence>
<evidence type="ECO:0000259" key="8">
    <source>
        <dbReference type="PROSITE" id="PS51281"/>
    </source>
</evidence>
<dbReference type="InterPro" id="IPR005637">
    <property type="entry name" value="TAP_C_dom"/>
</dbReference>
<dbReference type="Proteomes" id="UP000053660">
    <property type="component" value="Unassembled WGS sequence"/>
</dbReference>
<keyword evidence="10" id="KW-1185">Reference proteome</keyword>
<comment type="subcellular location">
    <subcellularLocation>
        <location evidence="1">Nucleus</location>
    </subcellularLocation>
</comment>
<keyword evidence="3" id="KW-0813">Transport</keyword>
<protein>
    <submittedName>
        <fullName evidence="9">TAP protein</fullName>
    </submittedName>
</protein>
<dbReference type="InterPro" id="IPR030217">
    <property type="entry name" value="NXF_fam"/>
</dbReference>
<keyword evidence="4" id="KW-0433">Leucine-rich repeat</keyword>
<comment type="similarity">
    <text evidence="2">Belongs to the NXF family.</text>
</comment>
<evidence type="ECO:0000313" key="9">
    <source>
        <dbReference type="EMBL" id="KHJ93887.1"/>
    </source>
</evidence>
<dbReference type="OrthoDB" id="25872at2759"/>
<evidence type="ECO:0000256" key="7">
    <source>
        <dbReference type="ARBA" id="ARBA00023242"/>
    </source>
</evidence>
<dbReference type="PROSITE" id="PS51281">
    <property type="entry name" value="TAP_C"/>
    <property type="match status" value="1"/>
</dbReference>
<dbReference type="FunFam" id="1.10.8.10:FF:000018">
    <property type="entry name" value="Nuclear RNA export factor 1"/>
    <property type="match status" value="1"/>
</dbReference>
<proteinExistence type="inferred from homology"/>
<evidence type="ECO:0000256" key="6">
    <source>
        <dbReference type="ARBA" id="ARBA00022816"/>
    </source>
</evidence>
<sequence length="113" mass="12209">MLYITGITSARVARYKMLLNKAVSAGPAPAPAIPVVSMNPVNAAANTIGSLQMSSQPTEEIKRQMIEQFCKDSGMVPAWSEKCLIDSEWNYQAAGQAFLASKDNLPKEAFTSI</sequence>
<dbReference type="CDD" id="cd14342">
    <property type="entry name" value="UBA_TAP-C"/>
    <property type="match status" value="1"/>
</dbReference>
<keyword evidence="6" id="KW-0509">mRNA transport</keyword>
<dbReference type="AlphaFoldDB" id="A0A0B1TDH1"/>
<dbReference type="InterPro" id="IPR009060">
    <property type="entry name" value="UBA-like_sf"/>
</dbReference>
<dbReference type="SMART" id="SM00804">
    <property type="entry name" value="TAP_C"/>
    <property type="match status" value="1"/>
</dbReference>
<dbReference type="EMBL" id="KN550557">
    <property type="protein sequence ID" value="KHJ93887.1"/>
    <property type="molecule type" value="Genomic_DNA"/>
</dbReference>
<dbReference type="SUPFAM" id="SSF46934">
    <property type="entry name" value="UBA-like"/>
    <property type="match status" value="1"/>
</dbReference>
<dbReference type="Gene3D" id="1.10.8.10">
    <property type="entry name" value="DNA helicase RuvA subunit, C-terminal domain"/>
    <property type="match status" value="1"/>
</dbReference>
<evidence type="ECO:0000256" key="3">
    <source>
        <dbReference type="ARBA" id="ARBA00022448"/>
    </source>
</evidence>
<feature type="domain" description="TAP-C" evidence="8">
    <location>
        <begin position="60"/>
        <end position="113"/>
    </location>
</feature>